<sequence>MTKITVLLTTLAAALMASGPALAHGEFKCDVPQAEWRKQMDLQRKLLDDGWKKVRQVKVDNGCYEVYGFDETGKRAEVYFNPKTFEKVGAVKQPD</sequence>
<organism evidence="3 4">
    <name type="scientific">Aquabacterium olei</name>
    <dbReference type="NCBI Taxonomy" id="1296669"/>
    <lineage>
        <taxon>Bacteria</taxon>
        <taxon>Pseudomonadati</taxon>
        <taxon>Pseudomonadota</taxon>
        <taxon>Betaproteobacteria</taxon>
        <taxon>Burkholderiales</taxon>
        <taxon>Aquabacterium</taxon>
    </lineage>
</organism>
<evidence type="ECO:0000259" key="2">
    <source>
        <dbReference type="Pfam" id="PF13670"/>
    </source>
</evidence>
<gene>
    <name evidence="3" type="ORF">DEH84_01965</name>
</gene>
<dbReference type="AlphaFoldDB" id="A0A2U8FMY8"/>
<keyword evidence="1" id="KW-0732">Signal</keyword>
<evidence type="ECO:0000256" key="1">
    <source>
        <dbReference type="SAM" id="SignalP"/>
    </source>
</evidence>
<dbReference type="InterPro" id="IPR025711">
    <property type="entry name" value="PepSY"/>
</dbReference>
<keyword evidence="4" id="KW-1185">Reference proteome</keyword>
<dbReference type="RefSeq" id="WP_109034265.1">
    <property type="nucleotide sequence ID" value="NZ_CP029210.1"/>
</dbReference>
<protein>
    <submittedName>
        <fullName evidence="3">PepSY domain-containing protein</fullName>
    </submittedName>
</protein>
<evidence type="ECO:0000313" key="3">
    <source>
        <dbReference type="EMBL" id="AWI52333.1"/>
    </source>
</evidence>
<feature type="signal peptide" evidence="1">
    <location>
        <begin position="1"/>
        <end position="23"/>
    </location>
</feature>
<dbReference type="Pfam" id="PF13670">
    <property type="entry name" value="PepSY_2"/>
    <property type="match status" value="1"/>
</dbReference>
<dbReference type="KEGG" id="aon:DEH84_01965"/>
<reference evidence="3 4" key="1">
    <citation type="submission" date="2018-05" db="EMBL/GenBank/DDBJ databases">
        <title>complete genome sequence of Aquabacterium olei NBRC 110486.</title>
        <authorList>
            <person name="Tang B."/>
            <person name="Chang J."/>
            <person name="Zhang L."/>
            <person name="Yang H."/>
        </authorList>
    </citation>
    <scope>NUCLEOTIDE SEQUENCE [LARGE SCALE GENOMIC DNA]</scope>
    <source>
        <strain evidence="3 4">NBRC 110486</strain>
    </source>
</reference>
<evidence type="ECO:0000313" key="4">
    <source>
        <dbReference type="Proteomes" id="UP000244892"/>
    </source>
</evidence>
<feature type="chain" id="PRO_5016068667" evidence="1">
    <location>
        <begin position="24"/>
        <end position="95"/>
    </location>
</feature>
<dbReference type="Proteomes" id="UP000244892">
    <property type="component" value="Chromosome"/>
</dbReference>
<accession>A0A2U8FMY8</accession>
<name>A0A2U8FMY8_9BURK</name>
<dbReference type="OrthoDB" id="9180865at2"/>
<feature type="domain" description="PepSY" evidence="2">
    <location>
        <begin position="8"/>
        <end position="88"/>
    </location>
</feature>
<dbReference type="EMBL" id="CP029210">
    <property type="protein sequence ID" value="AWI52333.1"/>
    <property type="molecule type" value="Genomic_DNA"/>
</dbReference>
<proteinExistence type="predicted"/>